<reference evidence="1" key="1">
    <citation type="journal article" date="2020" name="Stud. Mycol.">
        <title>101 Dothideomycetes genomes: a test case for predicting lifestyles and emergence of pathogens.</title>
        <authorList>
            <person name="Haridas S."/>
            <person name="Albert R."/>
            <person name="Binder M."/>
            <person name="Bloem J."/>
            <person name="Labutti K."/>
            <person name="Salamov A."/>
            <person name="Andreopoulos B."/>
            <person name="Baker S."/>
            <person name="Barry K."/>
            <person name="Bills G."/>
            <person name="Bluhm B."/>
            <person name="Cannon C."/>
            <person name="Castanera R."/>
            <person name="Culley D."/>
            <person name="Daum C."/>
            <person name="Ezra D."/>
            <person name="Gonzalez J."/>
            <person name="Henrissat B."/>
            <person name="Kuo A."/>
            <person name="Liang C."/>
            <person name="Lipzen A."/>
            <person name="Lutzoni F."/>
            <person name="Magnuson J."/>
            <person name="Mondo S."/>
            <person name="Nolan M."/>
            <person name="Ohm R."/>
            <person name="Pangilinan J."/>
            <person name="Park H.-J."/>
            <person name="Ramirez L."/>
            <person name="Alfaro M."/>
            <person name="Sun H."/>
            <person name="Tritt A."/>
            <person name="Yoshinaga Y."/>
            <person name="Zwiers L.-H."/>
            <person name="Turgeon B."/>
            <person name="Goodwin S."/>
            <person name="Spatafora J."/>
            <person name="Crous P."/>
            <person name="Grigoriev I."/>
        </authorList>
    </citation>
    <scope>NUCLEOTIDE SEQUENCE</scope>
    <source>
        <strain evidence="1">CBS 113389</strain>
    </source>
</reference>
<evidence type="ECO:0000313" key="2">
    <source>
        <dbReference type="Proteomes" id="UP000799767"/>
    </source>
</evidence>
<proteinExistence type="predicted"/>
<keyword evidence="2" id="KW-1185">Reference proteome</keyword>
<dbReference type="RefSeq" id="XP_033590075.1">
    <property type="nucleotide sequence ID" value="XM_033729605.1"/>
</dbReference>
<name>A0A6A6PUC5_9PEZI</name>
<dbReference type="Proteomes" id="UP000799767">
    <property type="component" value="Unassembled WGS sequence"/>
</dbReference>
<dbReference type="EMBL" id="MU001635">
    <property type="protein sequence ID" value="KAF2483505.1"/>
    <property type="molecule type" value="Genomic_DNA"/>
</dbReference>
<accession>A0A6A6PUC5</accession>
<evidence type="ECO:0000313" key="1">
    <source>
        <dbReference type="EMBL" id="KAF2483505.1"/>
    </source>
</evidence>
<sequence length="123" mass="13607">MEEGRLSHCSDQLIHTTERGRKSAGSAKSSRLCGGLGMGSATSRVVIGLPRPTWLPTRAMLCSPANHARFILDGGECRACRACIPYVLGGERLARRHVRWHAPTTPRALLGRKRWWCQRDGTD</sequence>
<dbReference type="GeneID" id="54470607"/>
<protein>
    <submittedName>
        <fullName evidence="1">Uncharacterized protein</fullName>
    </submittedName>
</protein>
<dbReference type="AlphaFoldDB" id="A0A6A6PUC5"/>
<gene>
    <name evidence="1" type="ORF">BDY17DRAFT_148918</name>
</gene>
<organism evidence="1 2">
    <name type="scientific">Neohortaea acidophila</name>
    <dbReference type="NCBI Taxonomy" id="245834"/>
    <lineage>
        <taxon>Eukaryota</taxon>
        <taxon>Fungi</taxon>
        <taxon>Dikarya</taxon>
        <taxon>Ascomycota</taxon>
        <taxon>Pezizomycotina</taxon>
        <taxon>Dothideomycetes</taxon>
        <taxon>Dothideomycetidae</taxon>
        <taxon>Mycosphaerellales</taxon>
        <taxon>Teratosphaeriaceae</taxon>
        <taxon>Neohortaea</taxon>
    </lineage>
</organism>